<evidence type="ECO:0008006" key="5">
    <source>
        <dbReference type="Google" id="ProtNLM"/>
    </source>
</evidence>
<dbReference type="Proteomes" id="UP000245942">
    <property type="component" value="Unassembled WGS sequence"/>
</dbReference>
<proteinExistence type="predicted"/>
<keyword evidence="2" id="KW-0732">Signal</keyword>
<evidence type="ECO:0000256" key="1">
    <source>
        <dbReference type="SAM" id="MobiDB-lite"/>
    </source>
</evidence>
<dbReference type="GeneID" id="37014363"/>
<keyword evidence="4" id="KW-1185">Reference proteome</keyword>
<protein>
    <recommendedName>
        <fullName evidence="5">PLAC8-domain-containing protein</fullName>
    </recommendedName>
</protein>
<dbReference type="AlphaFoldDB" id="A0A316UBE7"/>
<feature type="region of interest" description="Disordered" evidence="1">
    <location>
        <begin position="42"/>
        <end position="119"/>
    </location>
</feature>
<name>A0A316UBE7_9BASI</name>
<sequence length="119" mass="12955">MCAEICEALCMGWIFSWWYNSTLGQNCCLCCDKCCRCRFLDDDGPLPEEETNRPRRAQGTTRAELEGDQGGESLPKYEENTGMKMAQPGAPQASMPLSADGQAEAGQGPATERTDATGH</sequence>
<gene>
    <name evidence="3" type="ORF">BCV69DRAFT_283219</name>
</gene>
<reference evidence="3 4" key="1">
    <citation type="journal article" date="2018" name="Mol. Biol. Evol.">
        <title>Broad Genomic Sampling Reveals a Smut Pathogenic Ancestry of the Fungal Clade Ustilaginomycotina.</title>
        <authorList>
            <person name="Kijpornyongpan T."/>
            <person name="Mondo S.J."/>
            <person name="Barry K."/>
            <person name="Sandor L."/>
            <person name="Lee J."/>
            <person name="Lipzen A."/>
            <person name="Pangilinan J."/>
            <person name="LaButti K."/>
            <person name="Hainaut M."/>
            <person name="Henrissat B."/>
            <person name="Grigoriev I.V."/>
            <person name="Spatafora J.W."/>
            <person name="Aime M.C."/>
        </authorList>
    </citation>
    <scope>NUCLEOTIDE SEQUENCE [LARGE SCALE GENOMIC DNA]</scope>
    <source>
        <strain evidence="3 4">MCA 4718</strain>
    </source>
</reference>
<evidence type="ECO:0000256" key="2">
    <source>
        <dbReference type="SAM" id="SignalP"/>
    </source>
</evidence>
<feature type="chain" id="PRO_5016455287" description="PLAC8-domain-containing protein" evidence="2">
    <location>
        <begin position="25"/>
        <end position="119"/>
    </location>
</feature>
<dbReference type="RefSeq" id="XP_025347505.1">
    <property type="nucleotide sequence ID" value="XM_025492629.1"/>
</dbReference>
<accession>A0A316UBE7</accession>
<evidence type="ECO:0000313" key="3">
    <source>
        <dbReference type="EMBL" id="PWN20345.1"/>
    </source>
</evidence>
<organism evidence="3 4">
    <name type="scientific">Pseudomicrostroma glucosiphilum</name>
    <dbReference type="NCBI Taxonomy" id="1684307"/>
    <lineage>
        <taxon>Eukaryota</taxon>
        <taxon>Fungi</taxon>
        <taxon>Dikarya</taxon>
        <taxon>Basidiomycota</taxon>
        <taxon>Ustilaginomycotina</taxon>
        <taxon>Exobasidiomycetes</taxon>
        <taxon>Microstromatales</taxon>
        <taxon>Microstromatales incertae sedis</taxon>
        <taxon>Pseudomicrostroma</taxon>
    </lineage>
</organism>
<feature type="signal peptide" evidence="2">
    <location>
        <begin position="1"/>
        <end position="24"/>
    </location>
</feature>
<dbReference type="EMBL" id="KZ819328">
    <property type="protein sequence ID" value="PWN20345.1"/>
    <property type="molecule type" value="Genomic_DNA"/>
</dbReference>
<evidence type="ECO:0000313" key="4">
    <source>
        <dbReference type="Proteomes" id="UP000245942"/>
    </source>
</evidence>